<dbReference type="Pfam" id="PF02737">
    <property type="entry name" value="3HCDH_N"/>
    <property type="match status" value="1"/>
</dbReference>
<dbReference type="PROSITE" id="PS00067">
    <property type="entry name" value="3HCDH"/>
    <property type="match status" value="1"/>
</dbReference>
<dbReference type="EMBL" id="JBHSFV010000004">
    <property type="protein sequence ID" value="MFC4633908.1"/>
    <property type="molecule type" value="Genomic_DNA"/>
</dbReference>
<dbReference type="Pfam" id="PF00725">
    <property type="entry name" value="3HCDH"/>
    <property type="match status" value="2"/>
</dbReference>
<evidence type="ECO:0000256" key="1">
    <source>
        <dbReference type="ARBA" id="ARBA00023002"/>
    </source>
</evidence>
<evidence type="ECO:0000259" key="3">
    <source>
        <dbReference type="Pfam" id="PF00725"/>
    </source>
</evidence>
<reference evidence="6" key="1">
    <citation type="journal article" date="2019" name="Int. J. Syst. Evol. Microbiol.">
        <title>The Global Catalogue of Microorganisms (GCM) 10K type strain sequencing project: providing services to taxonomists for standard genome sequencing and annotation.</title>
        <authorList>
            <consortium name="The Broad Institute Genomics Platform"/>
            <consortium name="The Broad Institute Genome Sequencing Center for Infectious Disease"/>
            <person name="Wu L."/>
            <person name="Ma J."/>
        </authorList>
    </citation>
    <scope>NUCLEOTIDE SEQUENCE [LARGE SCALE GENOMIC DNA]</scope>
    <source>
        <strain evidence="6">YJ-61-S</strain>
    </source>
</reference>
<feature type="compositionally biased region" description="Basic and acidic residues" evidence="2">
    <location>
        <begin position="310"/>
        <end position="322"/>
    </location>
</feature>
<proteinExistence type="predicted"/>
<dbReference type="InterPro" id="IPR036291">
    <property type="entry name" value="NAD(P)-bd_dom_sf"/>
</dbReference>
<keyword evidence="1" id="KW-0560">Oxidoreductase</keyword>
<accession>A0ABV9HVH4</accession>
<protein>
    <submittedName>
        <fullName evidence="5">3-hydroxyacyl-CoA dehydrogenase NAD-binding domain-containing protein</fullName>
    </submittedName>
</protein>
<sequence>MSEKNQQSTINNHRLPIHTVGIIGAGTMGSGIAQVAATAGCLVKLFDTNQAALDKAKVALEKVLNRLIEKGRIDAHEKIRIQGNISYVNALQTLADADLTIEAIVENLDIKKKVFQELESYVSDTAIIASNTSSLSIASIAASLQRPERCIGIHFFNPAPLMKLVEVIPAVQTSQTVLDTCVAEITRWKKVVAVAKDTPGFIVNRVARPFYGEALRIYEEGIADFATIDWAMKTIGGFRMGPFELMDFIGNDVNYTVTETVFNAFYQDPRYKPSFTQQRYSQAGYLGRKSGRGYYDYKNEEVDNAFAKSRKGDSRPEGERSGKANPNTEKTVGNQIFDRVLVMLINEAADALFWNIASAADIDNAMTKGVNYPKGLLQWADEKGIDWCVAKMDALYDEYREDRYRCSPLLRRMNKEDVKFFN</sequence>
<dbReference type="RefSeq" id="WP_379978136.1">
    <property type="nucleotide sequence ID" value="NZ_JBHSFV010000004.1"/>
</dbReference>
<dbReference type="Proteomes" id="UP001596043">
    <property type="component" value="Unassembled WGS sequence"/>
</dbReference>
<evidence type="ECO:0000313" key="5">
    <source>
        <dbReference type="EMBL" id="MFC4633908.1"/>
    </source>
</evidence>
<evidence type="ECO:0000313" key="6">
    <source>
        <dbReference type="Proteomes" id="UP001596043"/>
    </source>
</evidence>
<name>A0ABV9HVH4_9FLAO</name>
<comment type="caution">
    <text evidence="5">The sequence shown here is derived from an EMBL/GenBank/DDBJ whole genome shotgun (WGS) entry which is preliminary data.</text>
</comment>
<dbReference type="SUPFAM" id="SSF51735">
    <property type="entry name" value="NAD(P)-binding Rossmann-fold domains"/>
    <property type="match status" value="1"/>
</dbReference>
<dbReference type="InterPro" id="IPR008927">
    <property type="entry name" value="6-PGluconate_DH-like_C_sf"/>
</dbReference>
<feature type="domain" description="3-hydroxyacyl-CoA dehydrogenase C-terminal" evidence="3">
    <location>
        <begin position="200"/>
        <end position="297"/>
    </location>
</feature>
<dbReference type="Gene3D" id="3.40.50.720">
    <property type="entry name" value="NAD(P)-binding Rossmann-like Domain"/>
    <property type="match status" value="1"/>
</dbReference>
<evidence type="ECO:0000256" key="2">
    <source>
        <dbReference type="SAM" id="MobiDB-lite"/>
    </source>
</evidence>
<feature type="region of interest" description="Disordered" evidence="2">
    <location>
        <begin position="306"/>
        <end position="330"/>
    </location>
</feature>
<dbReference type="PANTHER" id="PTHR48075">
    <property type="entry name" value="3-HYDROXYACYL-COA DEHYDROGENASE FAMILY PROTEIN"/>
    <property type="match status" value="1"/>
</dbReference>
<gene>
    <name evidence="5" type="ORF">ACFO3O_08315</name>
</gene>
<dbReference type="SUPFAM" id="SSF48179">
    <property type="entry name" value="6-phosphogluconate dehydrogenase C-terminal domain-like"/>
    <property type="match status" value="2"/>
</dbReference>
<feature type="domain" description="3-hydroxyacyl-CoA dehydrogenase NAD binding" evidence="4">
    <location>
        <begin position="19"/>
        <end position="198"/>
    </location>
</feature>
<organism evidence="5 6">
    <name type="scientific">Dokdonia ponticola</name>
    <dbReference type="NCBI Taxonomy" id="2041041"/>
    <lineage>
        <taxon>Bacteria</taxon>
        <taxon>Pseudomonadati</taxon>
        <taxon>Bacteroidota</taxon>
        <taxon>Flavobacteriia</taxon>
        <taxon>Flavobacteriales</taxon>
        <taxon>Flavobacteriaceae</taxon>
        <taxon>Dokdonia</taxon>
    </lineage>
</organism>
<dbReference type="PANTHER" id="PTHR48075:SF5">
    <property type="entry name" value="3-HYDROXYBUTYRYL-COA DEHYDROGENASE"/>
    <property type="match status" value="1"/>
</dbReference>
<feature type="domain" description="3-hydroxyacyl-CoA dehydrogenase C-terminal" evidence="3">
    <location>
        <begin position="337"/>
        <end position="416"/>
    </location>
</feature>
<keyword evidence="6" id="KW-1185">Reference proteome</keyword>
<dbReference type="InterPro" id="IPR006180">
    <property type="entry name" value="3-OHacyl-CoA_DH_CS"/>
</dbReference>
<evidence type="ECO:0000259" key="4">
    <source>
        <dbReference type="Pfam" id="PF02737"/>
    </source>
</evidence>
<dbReference type="InterPro" id="IPR006176">
    <property type="entry name" value="3-OHacyl-CoA_DH_NAD-bd"/>
</dbReference>
<dbReference type="Gene3D" id="1.10.1040.50">
    <property type="match status" value="1"/>
</dbReference>
<dbReference type="InterPro" id="IPR006108">
    <property type="entry name" value="3HC_DH_C"/>
</dbReference>